<reference evidence="1" key="1">
    <citation type="journal article" date="2014" name="Front. Microbiol.">
        <title>High frequency of phylogenetically diverse reductive dehalogenase-homologous genes in deep subseafloor sedimentary metagenomes.</title>
        <authorList>
            <person name="Kawai M."/>
            <person name="Futagami T."/>
            <person name="Toyoda A."/>
            <person name="Takaki Y."/>
            <person name="Nishi S."/>
            <person name="Hori S."/>
            <person name="Arai W."/>
            <person name="Tsubouchi T."/>
            <person name="Morono Y."/>
            <person name="Uchiyama I."/>
            <person name="Ito T."/>
            <person name="Fujiyama A."/>
            <person name="Inagaki F."/>
            <person name="Takami H."/>
        </authorList>
    </citation>
    <scope>NUCLEOTIDE SEQUENCE</scope>
    <source>
        <strain evidence="1">Expedition CK06-06</strain>
    </source>
</reference>
<organism evidence="1">
    <name type="scientific">marine sediment metagenome</name>
    <dbReference type="NCBI Taxonomy" id="412755"/>
    <lineage>
        <taxon>unclassified sequences</taxon>
        <taxon>metagenomes</taxon>
        <taxon>ecological metagenomes</taxon>
    </lineage>
</organism>
<accession>X1AIN5</accession>
<dbReference type="AlphaFoldDB" id="X1AIN5"/>
<feature type="non-terminal residue" evidence="1">
    <location>
        <position position="1"/>
    </location>
</feature>
<comment type="caution">
    <text evidence="1">The sequence shown here is derived from an EMBL/GenBank/DDBJ whole genome shotgun (WGS) entry which is preliminary data.</text>
</comment>
<protein>
    <submittedName>
        <fullName evidence="1">Uncharacterized protein</fullName>
    </submittedName>
</protein>
<name>X1AIN5_9ZZZZ</name>
<gene>
    <name evidence="1" type="ORF">S01H4_33810</name>
</gene>
<sequence>GVRQNFIQLITRDEIGYGSHASNLLLGGFKFIQS</sequence>
<proteinExistence type="predicted"/>
<dbReference type="EMBL" id="BART01017829">
    <property type="protein sequence ID" value="GAG82515.1"/>
    <property type="molecule type" value="Genomic_DNA"/>
</dbReference>
<evidence type="ECO:0000313" key="1">
    <source>
        <dbReference type="EMBL" id="GAG82515.1"/>
    </source>
</evidence>